<feature type="domain" description="YcgL" evidence="2">
    <location>
        <begin position="4"/>
        <end position="88"/>
    </location>
</feature>
<dbReference type="Proteomes" id="UP001500392">
    <property type="component" value="Unassembled WGS sequence"/>
</dbReference>
<evidence type="ECO:0000256" key="1">
    <source>
        <dbReference type="HAMAP-Rule" id="MF_01866"/>
    </source>
</evidence>
<reference evidence="4" key="1">
    <citation type="journal article" date="2019" name="Int. J. Syst. Evol. Microbiol.">
        <title>The Global Catalogue of Microorganisms (GCM) 10K type strain sequencing project: providing services to taxonomists for standard genome sequencing and annotation.</title>
        <authorList>
            <consortium name="The Broad Institute Genomics Platform"/>
            <consortium name="The Broad Institute Genome Sequencing Center for Infectious Disease"/>
            <person name="Wu L."/>
            <person name="Ma J."/>
        </authorList>
    </citation>
    <scope>NUCLEOTIDE SEQUENCE [LARGE SCALE GENOMIC DNA]</scope>
    <source>
        <strain evidence="4">JCM 17304</strain>
    </source>
</reference>
<name>A0ABP7WHR1_9GAMM</name>
<dbReference type="Gene3D" id="3.10.510.20">
    <property type="entry name" value="YcgL domain"/>
    <property type="match status" value="1"/>
</dbReference>
<dbReference type="HAMAP" id="MF_01866">
    <property type="entry name" value="UPF0745"/>
    <property type="match status" value="1"/>
</dbReference>
<dbReference type="InterPro" id="IPR027354">
    <property type="entry name" value="YcgL_dom"/>
</dbReference>
<dbReference type="InterPro" id="IPR038068">
    <property type="entry name" value="YcgL-like_sf"/>
</dbReference>
<dbReference type="SUPFAM" id="SSF160191">
    <property type="entry name" value="YcgL-like"/>
    <property type="match status" value="1"/>
</dbReference>
<proteinExistence type="inferred from homology"/>
<organism evidence="3 4">
    <name type="scientific">Zhongshania borealis</name>
    <dbReference type="NCBI Taxonomy" id="889488"/>
    <lineage>
        <taxon>Bacteria</taxon>
        <taxon>Pseudomonadati</taxon>
        <taxon>Pseudomonadota</taxon>
        <taxon>Gammaproteobacteria</taxon>
        <taxon>Cellvibrionales</taxon>
        <taxon>Spongiibacteraceae</taxon>
        <taxon>Zhongshania</taxon>
    </lineage>
</organism>
<sequence length="93" mass="10504">MIKRICAVYRSPCTEGMYLYVDHQEDLAKVPEGLLARFGKPVRAMTLVLTAERKLSRADVAKVMQEIADNGFYLQLPPQPERLNPMVGPERDG</sequence>
<comment type="caution">
    <text evidence="3">The sequence shown here is derived from an EMBL/GenBank/DDBJ whole genome shotgun (WGS) entry which is preliminary data.</text>
</comment>
<keyword evidence="4" id="KW-1185">Reference proteome</keyword>
<evidence type="ECO:0000313" key="3">
    <source>
        <dbReference type="EMBL" id="GAA4088016.1"/>
    </source>
</evidence>
<dbReference type="RefSeq" id="WP_344932675.1">
    <property type="nucleotide sequence ID" value="NZ_BAABDM010000001.1"/>
</dbReference>
<accession>A0ABP7WHR1</accession>
<dbReference type="PANTHER" id="PTHR38109:SF1">
    <property type="entry name" value="PROTEIN YCGL"/>
    <property type="match status" value="1"/>
</dbReference>
<dbReference type="EMBL" id="BAABDM010000001">
    <property type="protein sequence ID" value="GAA4088016.1"/>
    <property type="molecule type" value="Genomic_DNA"/>
</dbReference>
<dbReference type="Pfam" id="PF05166">
    <property type="entry name" value="YcgL"/>
    <property type="match status" value="1"/>
</dbReference>
<protein>
    <recommendedName>
        <fullName evidence="1">YcgL domain-containing protein GCM10022414_08530</fullName>
    </recommendedName>
</protein>
<dbReference type="PANTHER" id="PTHR38109">
    <property type="entry name" value="PROTEIN YCGL"/>
    <property type="match status" value="1"/>
</dbReference>
<dbReference type="PROSITE" id="PS51648">
    <property type="entry name" value="YCGL"/>
    <property type="match status" value="1"/>
</dbReference>
<gene>
    <name evidence="3" type="ORF">GCM10022414_08530</name>
</gene>
<evidence type="ECO:0000259" key="2">
    <source>
        <dbReference type="PROSITE" id="PS51648"/>
    </source>
</evidence>
<evidence type="ECO:0000313" key="4">
    <source>
        <dbReference type="Proteomes" id="UP001500392"/>
    </source>
</evidence>